<gene>
    <name evidence="2" type="ORF">ABT317_41515</name>
</gene>
<dbReference type="InterPro" id="IPR011009">
    <property type="entry name" value="Kinase-like_dom_sf"/>
</dbReference>
<comment type="caution">
    <text evidence="2">The sequence shown here is derived from an EMBL/GenBank/DDBJ whole genome shotgun (WGS) entry which is preliminary data.</text>
</comment>
<evidence type="ECO:0000313" key="3">
    <source>
        <dbReference type="Proteomes" id="UP001458415"/>
    </source>
</evidence>
<proteinExistence type="predicted"/>
<dbReference type="Gene3D" id="3.90.1200.10">
    <property type="match status" value="1"/>
</dbReference>
<evidence type="ECO:0000259" key="1">
    <source>
        <dbReference type="Pfam" id="PF01636"/>
    </source>
</evidence>
<dbReference type="EMBL" id="JBEPCU010001311">
    <property type="protein sequence ID" value="MER6983266.1"/>
    <property type="molecule type" value="Genomic_DNA"/>
</dbReference>
<protein>
    <submittedName>
        <fullName evidence="2">Phosphotransferase</fullName>
    </submittedName>
</protein>
<dbReference type="Proteomes" id="UP001458415">
    <property type="component" value="Unassembled WGS sequence"/>
</dbReference>
<sequence length="345" mass="37071">MAPRTVTRNQLEGVARAALGGGRRLEGVERVAGGSKKGVYRLVMDDATTAVAYLWDDSENYWPAAESDDDLTDPFSPGLGLDLFEAAHARLDALGVRVPVIRLLDRTGAHCPSDVAVVEDIPGESLERLLARDARAAGPVMDRLAGALQAMRRHRAPTYGKVAVVDGAGTSRGTSCEEVVLDRALRDLAEAASRDPRIAAARVRLEERLQDLAAAIRPRAEYALVHGELGPDHVLVDADGNPVVVDIEGTMYFDVEWEHVFLRIRFADAYPALAVDGLDEDRLALYMLALRLSLTAGPLRLLDGGFPDRASMADIAEHNLNEALELVRLGSPAAGEVGRGTACTP</sequence>
<dbReference type="InterPro" id="IPR002575">
    <property type="entry name" value="Aminoglycoside_PTrfase"/>
</dbReference>
<accession>A0ABV1WHL1</accession>
<dbReference type="Pfam" id="PF01636">
    <property type="entry name" value="APH"/>
    <property type="match status" value="1"/>
</dbReference>
<dbReference type="SUPFAM" id="SSF56112">
    <property type="entry name" value="Protein kinase-like (PK-like)"/>
    <property type="match status" value="1"/>
</dbReference>
<name>A0ABV1WHL1_9ACTN</name>
<organism evidence="2 3">
    <name type="scientific">Streptomyces carpinensis</name>
    <dbReference type="NCBI Taxonomy" id="66369"/>
    <lineage>
        <taxon>Bacteria</taxon>
        <taxon>Bacillati</taxon>
        <taxon>Actinomycetota</taxon>
        <taxon>Actinomycetes</taxon>
        <taxon>Kitasatosporales</taxon>
        <taxon>Streptomycetaceae</taxon>
        <taxon>Streptomyces</taxon>
    </lineage>
</organism>
<evidence type="ECO:0000313" key="2">
    <source>
        <dbReference type="EMBL" id="MER6983266.1"/>
    </source>
</evidence>
<keyword evidence="3" id="KW-1185">Reference proteome</keyword>
<feature type="domain" description="Aminoglycoside phosphotransferase" evidence="1">
    <location>
        <begin position="85"/>
        <end position="272"/>
    </location>
</feature>
<reference evidence="2 3" key="1">
    <citation type="submission" date="2024-06" db="EMBL/GenBank/DDBJ databases">
        <title>The Natural Products Discovery Center: Release of the First 8490 Sequenced Strains for Exploring Actinobacteria Biosynthetic Diversity.</title>
        <authorList>
            <person name="Kalkreuter E."/>
            <person name="Kautsar S.A."/>
            <person name="Yang D."/>
            <person name="Bader C.D."/>
            <person name="Teijaro C.N."/>
            <person name="Fluegel L."/>
            <person name="Davis C.M."/>
            <person name="Simpson J.R."/>
            <person name="Lauterbach L."/>
            <person name="Steele A.D."/>
            <person name="Gui C."/>
            <person name="Meng S."/>
            <person name="Li G."/>
            <person name="Viehrig K."/>
            <person name="Ye F."/>
            <person name="Su P."/>
            <person name="Kiefer A.F."/>
            <person name="Nichols A."/>
            <person name="Cepeda A.J."/>
            <person name="Yan W."/>
            <person name="Fan B."/>
            <person name="Jiang Y."/>
            <person name="Adhikari A."/>
            <person name="Zheng C.-J."/>
            <person name="Schuster L."/>
            <person name="Cowan T.M."/>
            <person name="Smanski M.J."/>
            <person name="Chevrette M.G."/>
            <person name="De Carvalho L.P.S."/>
            <person name="Shen B."/>
        </authorList>
    </citation>
    <scope>NUCLEOTIDE SEQUENCE [LARGE SCALE GENOMIC DNA]</scope>
    <source>
        <strain evidence="2 3">NPDC000634</strain>
    </source>
</reference>